<dbReference type="SUPFAM" id="SSF50998">
    <property type="entry name" value="Quinoprotein alcohol dehydrogenase-like"/>
    <property type="match status" value="1"/>
</dbReference>
<dbReference type="SUPFAM" id="SSF50969">
    <property type="entry name" value="YVTN repeat-like/Quinoprotein amine dehydrogenase"/>
    <property type="match status" value="2"/>
</dbReference>
<name>A0ABN6H309_9BACT</name>
<dbReference type="SUPFAM" id="SSF49313">
    <property type="entry name" value="Cadherin-like"/>
    <property type="match status" value="1"/>
</dbReference>
<dbReference type="InterPro" id="IPR036179">
    <property type="entry name" value="Ig-like_dom_sf"/>
</dbReference>
<dbReference type="InterPro" id="IPR051200">
    <property type="entry name" value="Host-pathogen_enzymatic-act"/>
</dbReference>
<dbReference type="Pfam" id="PF07679">
    <property type="entry name" value="I-set"/>
    <property type="match status" value="1"/>
</dbReference>
<dbReference type="InterPro" id="IPR015919">
    <property type="entry name" value="Cadherin-like_sf"/>
</dbReference>
<dbReference type="InterPro" id="IPR011047">
    <property type="entry name" value="Quinoprotein_ADH-like_sf"/>
</dbReference>
<feature type="compositionally biased region" description="Basic and acidic residues" evidence="1">
    <location>
        <begin position="2960"/>
        <end position="2974"/>
    </location>
</feature>
<evidence type="ECO:0000256" key="1">
    <source>
        <dbReference type="SAM" id="MobiDB-lite"/>
    </source>
</evidence>
<dbReference type="InterPro" id="IPR011044">
    <property type="entry name" value="Quino_amine_DH_bsu"/>
</dbReference>
<dbReference type="GO" id="GO:0007229">
    <property type="term" value="P:integrin-mediated signaling pathway"/>
    <property type="evidence" value="ECO:0007669"/>
    <property type="project" value="UniProtKB-KW"/>
</dbReference>
<dbReference type="Gene3D" id="2.60.40.10">
    <property type="entry name" value="Immunoglobulins"/>
    <property type="match status" value="3"/>
</dbReference>
<gene>
    <name evidence="4" type="ORF">HAHE_08570</name>
</gene>
<dbReference type="RefSeq" id="WP_338688898.1">
    <property type="nucleotide sequence ID" value="NZ_AP024702.1"/>
</dbReference>
<feature type="signal peptide" evidence="2">
    <location>
        <begin position="1"/>
        <end position="20"/>
    </location>
</feature>
<dbReference type="Pfam" id="PF13360">
    <property type="entry name" value="PQQ_2"/>
    <property type="match status" value="1"/>
</dbReference>
<accession>A0ABN6H309</accession>
<dbReference type="InterPro" id="IPR007110">
    <property type="entry name" value="Ig-like_dom"/>
</dbReference>
<evidence type="ECO:0000313" key="5">
    <source>
        <dbReference type="Proteomes" id="UP001374893"/>
    </source>
</evidence>
<feature type="domain" description="Ig-like" evidence="3">
    <location>
        <begin position="2245"/>
        <end position="2325"/>
    </location>
</feature>
<dbReference type="PANTHER" id="PTHR47197">
    <property type="entry name" value="PROTEIN NIRF"/>
    <property type="match status" value="1"/>
</dbReference>
<evidence type="ECO:0000313" key="4">
    <source>
        <dbReference type="EMBL" id="BCX46949.1"/>
    </source>
</evidence>
<organism evidence="4 5">
    <name type="scientific">Haloferula helveola</name>
    <dbReference type="NCBI Taxonomy" id="490095"/>
    <lineage>
        <taxon>Bacteria</taxon>
        <taxon>Pseudomonadati</taxon>
        <taxon>Verrucomicrobiota</taxon>
        <taxon>Verrucomicrobiia</taxon>
        <taxon>Verrucomicrobiales</taxon>
        <taxon>Verrucomicrobiaceae</taxon>
        <taxon>Haloferula</taxon>
    </lineage>
</organism>
<feature type="region of interest" description="Disordered" evidence="1">
    <location>
        <begin position="2946"/>
        <end position="2974"/>
    </location>
</feature>
<dbReference type="InterPro" id="IPR002372">
    <property type="entry name" value="PQQ_rpt_dom"/>
</dbReference>
<sequence length="2974" mass="319296">MKHALPFAALLISSTVSGFAVQPGVSPPPGELDLELPLGSRQVVSVDIENPQAASALSWEVIFRNSPADPIERLLSDLGETPEPLLSVLPDRYEFPGGTSGYQLTLSGGFSDTGNRIFLNGSRINYSDFVPITVTAGAGSARYTTAKLPGLFIFSGELSGVTEFAIEGRPDQGSAAEVSVDDFTVEVAGTPWRAFVKRITDSASPSALFRRASVHQLILLPDSPGLTRTFDAGNESDGHIISNLPPSTPLHYFYFSRPEGSAYNRSVLSEFAETYLRRLLPGPEWCQPAPTDGTLPPLGSGQLDFVIDAGLSGIGSHAAEFAIVETGTDPDTLPATDWKPFTLEVSPPPFRLGSENLEFSTLEGYNPATGELEVLPAEGESNLPLLSVTATADWLTMTPTGDGRWQVEAQTDGLAPGTHLEHLAVSDGTSTASVPVWIEVESRNIISFLADPIRPRLYALSKLAERPGFLLVFDPATQSETTAIPLGLEPIDFDLNETASELIVLNNSDPSISRVDLETLSVTQTIPLGEFVTSPDSFDGRIADGPGSILYYVDEDRQPKLHVFDLASGTVLQKFSADLVPQTDPGTSYGFGDIAVDSGRSRLFAWTRQDTTGSSTGSHAVSFDIAPDGTLSNFTRSVIRNRGTFRRDPDNTPTLLSEDGRTLVIKDSRLDPDALDAELARFPAVAYALTRGGELAGLSNRIYNLREDTTTTLTGYAPNQFTPDYAWFTSIGSDGEVVWTDLHSVVTPAELGMRFEPADDGGAVLPGELRWPPAREVRSYEVYVGTDPDAVAAAVSGSPEYLGSFSGNSAPFPPGLVAGTVYYWKVIPVGGSDPDFDPVRSFTVLPVSLPRRDLIAGSVAGASRRLETFPIDCDASTGWELGSTVPWISAEPASGAGSATPTVVLDASALDTGVHRGDLLLTVNGVTTVIPVELTVFGMQVREMDVVPGEDTIWVYSQGTDELGFLVAYNTSSSGFETVIPTGLAASPLAVHAREDRIYVAQTNPGIIYGFDRSTLEQVFTYRFEPRQPPTQTSHGIRSLAPGPDGRIVVEILEPNRSALLLVDTTNGDLLDEFELGDIPAGSGVSSADGNFYFHADANFSNADISKFDLAGDRFTELASYRFAGYSSSGGFPVRLSADGTRIAWNGGILDTDLNLLNVVPQQLHAISGNGAFVASNRDLYNAANGLVVGRLPAFSNRRIFDGSGEVLYTFDSQVWVTPLSEFAALPDRDVVPTVSDGSTIRINDVELAWAPEATAASYKVFFGTDRDLVAAADSDSSEFLGTMTSSRWTGDLPDIGIGGTYYWRIDMQGVDGTRTGSVWEFSVAPIETIPSQFTIPTLTGRPIERQIMSFRSAGSTDWEASTSDAWIRLESTSGTVSQELAFEIDTTGLPVGTRIGSIAITSGGETIAVPVEVDVVQLDIERLAIDPSRARVYGLNDQLPSNGWNHLLAIDPESAEVLDLIRIGRNVTDLVIDPVTDRLIASNDGYPVTRVVDLASFAELAPLELGDDVFTLEIDPDRRLLIAETERSQVSVRALDLDTLAQVTSFSGSAGVTRIDPARNVYYRAENFSGASRLKKYDLNLSPPVQIGEVTHSASLNEILMTNDGSLLVCRDTVYNPDLEIVNALPAEPVCLSPSGQLAVSTSSIYWLDDGTFVDDLPFIADEATFTADGGRLILFNRTDRRLESIPLDPIIQLPGPTPRDGRWLGASPETLSWQPVDGANAYTVTLRSPSRGTLVFSGLTVPQLGIPFQFIRGEIVDWSVRAEFSDRGPVDLPEYQFGIRIPQHSTLEGAIPYDPGFGPGHLLARSGSNSYVLRTFDHDSGESVVIEDNPVVPPAGIPTSGQRTLIDRFRCYHTLPGQTAEDSSTGVVFSFDASLYNRAHTSLLPRPDGINRDLGTGLAVSGGLLLTGGNASNSNRSRVIAYTTQPAMVQTQALVPSEEREFDRFGSAIALHGNAAAITSGGRFSFSNPVLPAIFMFDRDPVSGRWQETQKLEVPDAGSRDFIRQLAMNDRFLVVVNSNRDEVHIFERADGGAWAFQTTFSAANQRGATASFGSAIALAGNRLFVGDAEARVDGESGAVFTFIFDGSAWSPGVPVLPPDPSVRRRNFGLSLAARDRWLFVGAGIANTGAFTDTTGHLFDLDPAPNHTPYFQPAAVTQVVAGSFLNLEVSAGDADGTDGLVMGATQLPDWIEFTDLGNGTGTLTGTANAPAGSQHELQLVVTDPSGARSYDTFRLTVVEKANRPIITQGPDDLALEDGQDIVLRAEAAGIEPLAWQWFHNSQPIQGATRPTLEIAEAGTGNQGAYHVEVSNAAGGATSRTSTVTVGPADRFNGPWAATGNSMRRSGFHPARLKRHTFVPVWSRRLPANSLTQAAIADGRVVVSGIGTPGSLVFALDFNSGEVLWSTPFDSTRSANPPSIHRDRIYYQESDISNSRLWSLAADTGSVIWEGNWITQFESYDSPAVSDSGVWIGGGYGDGLYGFDLDGTSRFYEVLPQESDRWTPILSGDRLFSWVEGTLREHDPETGKLLWSCIGTGGKNIFSGTIRGDRAFVSTGDGLSCVDLIGQKRLWTVPGLPYCNPAVFGSLIYAVAGSTVRSFSTEDGTEQPEFVLPSEDPIAIAQPVLLHGHLIVSTQTRTYIFDRETIELLQVIEVGGNLSYSEGKLIIVDAAGEVHAWFANGAPEFSPDLPDQVNSGVAAPPFALAVGAFTGDPDPADALVWAIVDVTRPEIFNTLAIDPGSGDLTVIYNPWESGSSDVTVSASDPVGNVTESTITFTVPPHPLPALEIEESMILNRQTGLYEHTITVTNPALREIAGFDLTITGLPVGVEVHNASGEAEGAWSVQHRQPLAPGASITLILEYYAPVRGTVLEPQVAASIVTLPEQDPAAEVPGLAVDRCELVDDGLLIEFISVPGALYEIQYSDDFTLWKTSPTRIRAAGNRVQWIDRGPPRTDSSPGDKSSRFYRVRELPETE</sequence>
<evidence type="ECO:0000256" key="2">
    <source>
        <dbReference type="SAM" id="SignalP"/>
    </source>
</evidence>
<keyword evidence="2" id="KW-0732">Signal</keyword>
<dbReference type="InterPro" id="IPR011043">
    <property type="entry name" value="Gal_Oxase/kelch_b-propeller"/>
</dbReference>
<feature type="chain" id="PRO_5046648613" evidence="2">
    <location>
        <begin position="21"/>
        <end position="2974"/>
    </location>
</feature>
<protein>
    <submittedName>
        <fullName evidence="4">Integrin alphabeta-propellor repeat protein</fullName>
    </submittedName>
</protein>
<dbReference type="InterPro" id="IPR015943">
    <property type="entry name" value="WD40/YVTN_repeat-like_dom_sf"/>
</dbReference>
<dbReference type="Proteomes" id="UP001374893">
    <property type="component" value="Chromosome"/>
</dbReference>
<dbReference type="InterPro" id="IPR013783">
    <property type="entry name" value="Ig-like_fold"/>
</dbReference>
<proteinExistence type="predicted"/>
<evidence type="ECO:0000259" key="3">
    <source>
        <dbReference type="PROSITE" id="PS50835"/>
    </source>
</evidence>
<dbReference type="SUPFAM" id="SSF50965">
    <property type="entry name" value="Galactose oxidase, central domain"/>
    <property type="match status" value="1"/>
</dbReference>
<keyword evidence="4" id="KW-0401">Integrin</keyword>
<dbReference type="PANTHER" id="PTHR47197:SF3">
    <property type="entry name" value="DIHYDRO-HEME D1 DEHYDROGENASE"/>
    <property type="match status" value="1"/>
</dbReference>
<dbReference type="PROSITE" id="PS50835">
    <property type="entry name" value="IG_LIKE"/>
    <property type="match status" value="1"/>
</dbReference>
<dbReference type="SUPFAM" id="SSF48726">
    <property type="entry name" value="Immunoglobulin"/>
    <property type="match status" value="1"/>
</dbReference>
<keyword evidence="5" id="KW-1185">Reference proteome</keyword>
<dbReference type="Gene3D" id="2.130.10.10">
    <property type="entry name" value="YVTN repeat-like/Quinoprotein amine dehydrogenase"/>
    <property type="match status" value="4"/>
</dbReference>
<dbReference type="InterPro" id="IPR013098">
    <property type="entry name" value="Ig_I-set"/>
</dbReference>
<reference evidence="4 5" key="1">
    <citation type="submission" date="2021-06" db="EMBL/GenBank/DDBJ databases">
        <title>Complete genome of Haloferula helveola possessing various polysaccharide degrading enzymes.</title>
        <authorList>
            <person name="Takami H."/>
            <person name="Huang C."/>
            <person name="Hamasaki K."/>
        </authorList>
    </citation>
    <scope>NUCLEOTIDE SEQUENCE [LARGE SCALE GENOMIC DNA]</scope>
    <source>
        <strain evidence="4 5">CN-1</strain>
    </source>
</reference>
<dbReference type="EMBL" id="AP024702">
    <property type="protein sequence ID" value="BCX46949.1"/>
    <property type="molecule type" value="Genomic_DNA"/>
</dbReference>